<protein>
    <submittedName>
        <fullName evidence="3">Endonuclease domain-containing protein</fullName>
    </submittedName>
</protein>
<feature type="domain" description="DUF559" evidence="2">
    <location>
        <begin position="1"/>
        <end position="86"/>
    </location>
</feature>
<dbReference type="InterPro" id="IPR047216">
    <property type="entry name" value="Endonuclease_DUF559_bact"/>
</dbReference>
<evidence type="ECO:0000313" key="4">
    <source>
        <dbReference type="Proteomes" id="UP001597176"/>
    </source>
</evidence>
<dbReference type="GO" id="GO:0004519">
    <property type="term" value="F:endonuclease activity"/>
    <property type="evidence" value="ECO:0007669"/>
    <property type="project" value="UniProtKB-KW"/>
</dbReference>
<dbReference type="CDD" id="cd01038">
    <property type="entry name" value="Endonuclease_DUF559"/>
    <property type="match status" value="1"/>
</dbReference>
<sequence length="154" mass="16615">MWTRLRNGRLAGFKFVRQEGVGPYVADFCRRDVKVIVELDGSHHAESAYDAVRDTYLTSLGYRVLRFWNSDINDNIVGVLDTTIAALPPSPRTRGEDVGPLVGAGVSPKGGGEGAILEAASQESPPHPRLPLRCADNEVGTALSPRAWRGGESS</sequence>
<reference evidence="4" key="1">
    <citation type="journal article" date="2019" name="Int. J. Syst. Evol. Microbiol.">
        <title>The Global Catalogue of Microorganisms (GCM) 10K type strain sequencing project: providing services to taxonomists for standard genome sequencing and annotation.</title>
        <authorList>
            <consortium name="The Broad Institute Genomics Platform"/>
            <consortium name="The Broad Institute Genome Sequencing Center for Infectious Disease"/>
            <person name="Wu L."/>
            <person name="Ma J."/>
        </authorList>
    </citation>
    <scope>NUCLEOTIDE SEQUENCE [LARGE SCALE GENOMIC DNA]</scope>
    <source>
        <strain evidence="4">CCUG 56108</strain>
    </source>
</reference>
<dbReference type="PANTHER" id="PTHR38590">
    <property type="entry name" value="BLL0828 PROTEIN"/>
    <property type="match status" value="1"/>
</dbReference>
<evidence type="ECO:0000256" key="1">
    <source>
        <dbReference type="SAM" id="MobiDB-lite"/>
    </source>
</evidence>
<dbReference type="InterPro" id="IPR011335">
    <property type="entry name" value="Restrct_endonuc-II-like"/>
</dbReference>
<dbReference type="SUPFAM" id="SSF52980">
    <property type="entry name" value="Restriction endonuclease-like"/>
    <property type="match status" value="1"/>
</dbReference>
<proteinExistence type="predicted"/>
<keyword evidence="3" id="KW-0255">Endonuclease</keyword>
<dbReference type="EMBL" id="JBHTND010000004">
    <property type="protein sequence ID" value="MFD1300793.1"/>
    <property type="molecule type" value="Genomic_DNA"/>
</dbReference>
<feature type="region of interest" description="Disordered" evidence="1">
    <location>
        <begin position="87"/>
        <end position="138"/>
    </location>
</feature>
<accession>A0ABW3WX09</accession>
<keyword evidence="3" id="KW-0378">Hydrolase</keyword>
<name>A0ABW3WX09_9HYPH</name>
<gene>
    <name evidence="3" type="ORF">ACFQ4G_04245</name>
</gene>
<dbReference type="InterPro" id="IPR007569">
    <property type="entry name" value="DUF559"/>
</dbReference>
<evidence type="ECO:0000313" key="3">
    <source>
        <dbReference type="EMBL" id="MFD1300793.1"/>
    </source>
</evidence>
<dbReference type="RefSeq" id="WP_238204071.1">
    <property type="nucleotide sequence ID" value="NZ_JBHTND010000004.1"/>
</dbReference>
<dbReference type="Pfam" id="PF04480">
    <property type="entry name" value="DUF559"/>
    <property type="match status" value="1"/>
</dbReference>
<evidence type="ECO:0000259" key="2">
    <source>
        <dbReference type="Pfam" id="PF04480"/>
    </source>
</evidence>
<dbReference type="Proteomes" id="UP001597176">
    <property type="component" value="Unassembled WGS sequence"/>
</dbReference>
<dbReference type="PANTHER" id="PTHR38590:SF1">
    <property type="entry name" value="BLL0828 PROTEIN"/>
    <property type="match status" value="1"/>
</dbReference>
<keyword evidence="4" id="KW-1185">Reference proteome</keyword>
<organism evidence="3 4">
    <name type="scientific">Methylobacterium marchantiae</name>
    <dbReference type="NCBI Taxonomy" id="600331"/>
    <lineage>
        <taxon>Bacteria</taxon>
        <taxon>Pseudomonadati</taxon>
        <taxon>Pseudomonadota</taxon>
        <taxon>Alphaproteobacteria</taxon>
        <taxon>Hyphomicrobiales</taxon>
        <taxon>Methylobacteriaceae</taxon>
        <taxon>Methylobacterium</taxon>
    </lineage>
</organism>
<comment type="caution">
    <text evidence="3">The sequence shown here is derived from an EMBL/GenBank/DDBJ whole genome shotgun (WGS) entry which is preliminary data.</text>
</comment>
<dbReference type="Gene3D" id="3.40.960.10">
    <property type="entry name" value="VSR Endonuclease"/>
    <property type="match status" value="1"/>
</dbReference>
<keyword evidence="3" id="KW-0540">Nuclease</keyword>